<name>B9Y4V6_9FIRM</name>
<proteinExistence type="predicted"/>
<dbReference type="STRING" id="545696.HOLDEFILI_00837"/>
<reference evidence="1 2" key="2">
    <citation type="submission" date="2009-02" db="EMBL/GenBank/DDBJ databases">
        <title>Draft genome sequence of Holdemania filiformis DSM 12042.</title>
        <authorList>
            <person name="Sudarsanam P."/>
            <person name="Ley R."/>
            <person name="Guruge J."/>
            <person name="Turnbaugh P.J."/>
            <person name="Mahowald M."/>
            <person name="Liep D."/>
            <person name="Gordon J."/>
        </authorList>
    </citation>
    <scope>NUCLEOTIDE SEQUENCE [LARGE SCALE GENOMIC DNA]</scope>
    <source>
        <strain evidence="1 2">DSM 12042</strain>
    </source>
</reference>
<reference evidence="1 2" key="1">
    <citation type="submission" date="2008-12" db="EMBL/GenBank/DDBJ databases">
        <authorList>
            <person name="Fulton L."/>
            <person name="Clifton S."/>
            <person name="Fulton B."/>
            <person name="Xu J."/>
            <person name="Minx P."/>
            <person name="Pepin K.H."/>
            <person name="Johnson M."/>
            <person name="Bhonagiri V."/>
            <person name="Nash W.E."/>
            <person name="Mardis E.R."/>
            <person name="Wilson R.K."/>
        </authorList>
    </citation>
    <scope>NUCLEOTIDE SEQUENCE [LARGE SCALE GENOMIC DNA]</scope>
    <source>
        <strain evidence="1 2">DSM 12042</strain>
    </source>
</reference>
<protein>
    <submittedName>
        <fullName evidence="1">Uncharacterized protein</fullName>
    </submittedName>
</protein>
<dbReference type="Proteomes" id="UP000005950">
    <property type="component" value="Unassembled WGS sequence"/>
</dbReference>
<organism evidence="1 2">
    <name type="scientific">Holdemania filiformis DSM 12042</name>
    <dbReference type="NCBI Taxonomy" id="545696"/>
    <lineage>
        <taxon>Bacteria</taxon>
        <taxon>Bacillati</taxon>
        <taxon>Bacillota</taxon>
        <taxon>Erysipelotrichia</taxon>
        <taxon>Erysipelotrichales</taxon>
        <taxon>Erysipelotrichaceae</taxon>
        <taxon>Holdemania</taxon>
    </lineage>
</organism>
<dbReference type="EMBL" id="ACCF01000054">
    <property type="protein sequence ID" value="EEF68869.1"/>
    <property type="molecule type" value="Genomic_DNA"/>
</dbReference>
<evidence type="ECO:0000313" key="1">
    <source>
        <dbReference type="EMBL" id="EEF68869.1"/>
    </source>
</evidence>
<comment type="caution">
    <text evidence="1">The sequence shown here is derived from an EMBL/GenBank/DDBJ whole genome shotgun (WGS) entry which is preliminary data.</text>
</comment>
<gene>
    <name evidence="1" type="ORF">HOLDEFILI_00837</name>
</gene>
<sequence length="54" mass="6310">MNDHCEIHCLSSIFNQSIHKKAKHYITFSNLCAFLNDNSEFHCLSPIFKNIIQN</sequence>
<evidence type="ECO:0000313" key="2">
    <source>
        <dbReference type="Proteomes" id="UP000005950"/>
    </source>
</evidence>
<dbReference type="AlphaFoldDB" id="B9Y4V6"/>
<dbReference type="HOGENOM" id="CLU_3044162_0_0_9"/>
<accession>B9Y4V6</accession>